<sequence length="307" mass="35217">MKRSGELDTSLLAEIQNEFEEITVVDEKGYILGSNYKKLWDIFPFPEVISSFEEVLKGGRSSCKVKEEKTYLLKFKRVRDFILILKSDVSLNEEFENIKKSVVSTLSHEIKTPLSSAVGNLEYLLLYGNCEEREILEEVLEKLRELNSIVGGIENLFKYSHLNFSWINLRPITEEVINELRKEAENKGIKLIYKLVDVSLPADKVLYSQMVRNLLSNAINFTNRGRVEVELTENYLRVLDTGRGISKELLPKIFDRFVKGEESSGQGVGLSIVREIVKFHNWKIDVESKEGKGTTFTVHFKKGGRNV</sequence>
<evidence type="ECO:0000256" key="2">
    <source>
        <dbReference type="ARBA" id="ARBA00012438"/>
    </source>
</evidence>
<accession>A0A521CAB5</accession>
<keyword evidence="9" id="KW-1185">Reference proteome</keyword>
<evidence type="ECO:0000313" key="9">
    <source>
        <dbReference type="Proteomes" id="UP000317315"/>
    </source>
</evidence>
<evidence type="ECO:0000256" key="4">
    <source>
        <dbReference type="ARBA" id="ARBA00022679"/>
    </source>
</evidence>
<dbReference type="PANTHER" id="PTHR43711">
    <property type="entry name" value="TWO-COMPONENT HISTIDINE KINASE"/>
    <property type="match status" value="1"/>
</dbReference>
<name>A0A521CAB5_9BACT</name>
<keyword evidence="4" id="KW-0808">Transferase</keyword>
<dbReference type="EC" id="2.7.13.3" evidence="2"/>
<dbReference type="PROSITE" id="PS50109">
    <property type="entry name" value="HIS_KIN"/>
    <property type="match status" value="1"/>
</dbReference>
<dbReference type="SMART" id="SM00387">
    <property type="entry name" value="HATPase_c"/>
    <property type="match status" value="1"/>
</dbReference>
<dbReference type="OrthoDB" id="9813151at2"/>
<dbReference type="SUPFAM" id="SSF55874">
    <property type="entry name" value="ATPase domain of HSP90 chaperone/DNA topoisomerase II/histidine kinase"/>
    <property type="match status" value="1"/>
</dbReference>
<dbReference type="Pfam" id="PF02518">
    <property type="entry name" value="HATPase_c"/>
    <property type="match status" value="1"/>
</dbReference>
<evidence type="ECO:0000256" key="5">
    <source>
        <dbReference type="ARBA" id="ARBA00022777"/>
    </source>
</evidence>
<dbReference type="RefSeq" id="WP_142935306.1">
    <property type="nucleotide sequence ID" value="NZ_FXTM01000010.1"/>
</dbReference>
<dbReference type="InterPro" id="IPR036890">
    <property type="entry name" value="HATPase_C_sf"/>
</dbReference>
<keyword evidence="3" id="KW-0597">Phosphoprotein</keyword>
<evidence type="ECO:0000313" key="8">
    <source>
        <dbReference type="EMBL" id="SMO55751.1"/>
    </source>
</evidence>
<dbReference type="InterPro" id="IPR004358">
    <property type="entry name" value="Sig_transdc_His_kin-like_C"/>
</dbReference>
<evidence type="ECO:0000256" key="6">
    <source>
        <dbReference type="ARBA" id="ARBA00023012"/>
    </source>
</evidence>
<dbReference type="SMART" id="SM00388">
    <property type="entry name" value="HisKA"/>
    <property type="match status" value="1"/>
</dbReference>
<organism evidence="8 9">
    <name type="scientific">Balnearium lithotrophicum</name>
    <dbReference type="NCBI Taxonomy" id="223788"/>
    <lineage>
        <taxon>Bacteria</taxon>
        <taxon>Pseudomonadati</taxon>
        <taxon>Aquificota</taxon>
        <taxon>Aquificia</taxon>
        <taxon>Desulfurobacteriales</taxon>
        <taxon>Desulfurobacteriaceae</taxon>
        <taxon>Balnearium</taxon>
    </lineage>
</organism>
<dbReference type="AlphaFoldDB" id="A0A521CAB5"/>
<dbReference type="EMBL" id="FXTM01000010">
    <property type="protein sequence ID" value="SMO55751.1"/>
    <property type="molecule type" value="Genomic_DNA"/>
</dbReference>
<dbReference type="PANTHER" id="PTHR43711:SF28">
    <property type="entry name" value="SENSOR HISTIDINE KINASE YXDK"/>
    <property type="match status" value="1"/>
</dbReference>
<proteinExistence type="predicted"/>
<dbReference type="InterPro" id="IPR003594">
    <property type="entry name" value="HATPase_dom"/>
</dbReference>
<dbReference type="CDD" id="cd00082">
    <property type="entry name" value="HisKA"/>
    <property type="match status" value="1"/>
</dbReference>
<dbReference type="Gene3D" id="1.10.287.130">
    <property type="match status" value="1"/>
</dbReference>
<evidence type="ECO:0000256" key="3">
    <source>
        <dbReference type="ARBA" id="ARBA00022553"/>
    </source>
</evidence>
<dbReference type="InterPro" id="IPR050736">
    <property type="entry name" value="Sensor_HK_Regulatory"/>
</dbReference>
<keyword evidence="5 8" id="KW-0418">Kinase</keyword>
<keyword evidence="6" id="KW-0902">Two-component regulatory system</keyword>
<feature type="domain" description="Histidine kinase" evidence="7">
    <location>
        <begin position="105"/>
        <end position="304"/>
    </location>
</feature>
<gene>
    <name evidence="8" type="ORF">SAMN06269117_11061</name>
</gene>
<dbReference type="PRINTS" id="PR00344">
    <property type="entry name" value="BCTRLSENSOR"/>
</dbReference>
<reference evidence="8 9" key="1">
    <citation type="submission" date="2017-05" db="EMBL/GenBank/DDBJ databases">
        <authorList>
            <person name="Varghese N."/>
            <person name="Submissions S."/>
        </authorList>
    </citation>
    <scope>NUCLEOTIDE SEQUENCE [LARGE SCALE GENOMIC DNA]</scope>
    <source>
        <strain evidence="8 9">DSM 16304</strain>
    </source>
</reference>
<evidence type="ECO:0000259" key="7">
    <source>
        <dbReference type="PROSITE" id="PS50109"/>
    </source>
</evidence>
<dbReference type="Pfam" id="PF00512">
    <property type="entry name" value="HisKA"/>
    <property type="match status" value="1"/>
</dbReference>
<dbReference type="SUPFAM" id="SSF47384">
    <property type="entry name" value="Homodimeric domain of signal transducing histidine kinase"/>
    <property type="match status" value="1"/>
</dbReference>
<dbReference type="InterPro" id="IPR003661">
    <property type="entry name" value="HisK_dim/P_dom"/>
</dbReference>
<protein>
    <recommendedName>
        <fullName evidence="2">histidine kinase</fullName>
        <ecNumber evidence="2">2.7.13.3</ecNumber>
    </recommendedName>
</protein>
<dbReference type="Proteomes" id="UP000317315">
    <property type="component" value="Unassembled WGS sequence"/>
</dbReference>
<comment type="catalytic activity">
    <reaction evidence="1">
        <text>ATP + protein L-histidine = ADP + protein N-phospho-L-histidine.</text>
        <dbReference type="EC" id="2.7.13.3"/>
    </reaction>
</comment>
<dbReference type="InterPro" id="IPR036097">
    <property type="entry name" value="HisK_dim/P_sf"/>
</dbReference>
<dbReference type="Gene3D" id="3.30.565.10">
    <property type="entry name" value="Histidine kinase-like ATPase, C-terminal domain"/>
    <property type="match status" value="1"/>
</dbReference>
<evidence type="ECO:0000256" key="1">
    <source>
        <dbReference type="ARBA" id="ARBA00000085"/>
    </source>
</evidence>
<dbReference type="GO" id="GO:0000155">
    <property type="term" value="F:phosphorelay sensor kinase activity"/>
    <property type="evidence" value="ECO:0007669"/>
    <property type="project" value="InterPro"/>
</dbReference>
<dbReference type="InterPro" id="IPR005467">
    <property type="entry name" value="His_kinase_dom"/>
</dbReference>